<evidence type="ECO:0000313" key="2">
    <source>
        <dbReference type="EMBL" id="KON94951.1"/>
    </source>
</evidence>
<sequence>MMINAETLYQIRFVYRLSLDELGALIGVSKSHLHRVEKGERPLSDRLRQSLIEALELNESKLQRITDIYYEFIKRG</sequence>
<dbReference type="InterPro" id="IPR001387">
    <property type="entry name" value="Cro/C1-type_HTH"/>
</dbReference>
<dbReference type="InterPro" id="IPR010982">
    <property type="entry name" value="Lambda_DNA-bd_dom_sf"/>
</dbReference>
<dbReference type="STRING" id="47500.AF333_05085"/>
<dbReference type="AlphaFoldDB" id="A0A0D1XZE6"/>
<dbReference type="PATRIC" id="fig|47500.8.peg.5364"/>
<evidence type="ECO:0000313" key="5">
    <source>
        <dbReference type="Proteomes" id="UP000182836"/>
    </source>
</evidence>
<dbReference type="SUPFAM" id="SSF47413">
    <property type="entry name" value="lambda repressor-like DNA-binding domains"/>
    <property type="match status" value="1"/>
</dbReference>
<dbReference type="EMBL" id="LGUG01000004">
    <property type="protein sequence ID" value="KON94951.1"/>
    <property type="molecule type" value="Genomic_DNA"/>
</dbReference>
<dbReference type="GO" id="GO:0003677">
    <property type="term" value="F:DNA binding"/>
    <property type="evidence" value="ECO:0007669"/>
    <property type="project" value="InterPro"/>
</dbReference>
<dbReference type="Proteomes" id="UP000182836">
    <property type="component" value="Unassembled WGS sequence"/>
</dbReference>
<dbReference type="Pfam" id="PF13560">
    <property type="entry name" value="HTH_31"/>
    <property type="match status" value="1"/>
</dbReference>
<reference evidence="2 4" key="1">
    <citation type="submission" date="2015-07" db="EMBL/GenBank/DDBJ databases">
        <title>Fjat-14205 dsm 2895.</title>
        <authorList>
            <person name="Liu B."/>
            <person name="Wang J."/>
            <person name="Zhu Y."/>
            <person name="Liu G."/>
            <person name="Chen Q."/>
            <person name="Chen Z."/>
            <person name="Lan J."/>
            <person name="Che J."/>
            <person name="Ge C."/>
            <person name="Shi H."/>
            <person name="Pan Z."/>
            <person name="Liu X."/>
        </authorList>
    </citation>
    <scope>NUCLEOTIDE SEQUENCE [LARGE SCALE GENOMIC DNA]</scope>
    <source>
        <strain evidence="2 4">DSM 2895</strain>
    </source>
</reference>
<feature type="domain" description="HTH cro/C1-type" evidence="1">
    <location>
        <begin position="17"/>
        <end position="62"/>
    </location>
</feature>
<evidence type="ECO:0000313" key="4">
    <source>
        <dbReference type="Proteomes" id="UP000037269"/>
    </source>
</evidence>
<protein>
    <submittedName>
        <fullName evidence="3">Helix-turn-helix domain-containing protein</fullName>
    </submittedName>
</protein>
<dbReference type="Gene3D" id="1.10.260.40">
    <property type="entry name" value="lambda repressor-like DNA-binding domains"/>
    <property type="match status" value="1"/>
</dbReference>
<gene>
    <name evidence="2" type="ORF">AF333_05085</name>
    <name evidence="3" type="ORF">SAMN04487909_109208</name>
</gene>
<evidence type="ECO:0000313" key="3">
    <source>
        <dbReference type="EMBL" id="SDI95287.1"/>
    </source>
</evidence>
<organism evidence="2 4">
    <name type="scientific">Aneurinibacillus migulanus</name>
    <name type="common">Bacillus migulanus</name>
    <dbReference type="NCBI Taxonomy" id="47500"/>
    <lineage>
        <taxon>Bacteria</taxon>
        <taxon>Bacillati</taxon>
        <taxon>Bacillota</taxon>
        <taxon>Bacilli</taxon>
        <taxon>Bacillales</taxon>
        <taxon>Paenibacillaceae</taxon>
        <taxon>Aneurinibacillus group</taxon>
        <taxon>Aneurinibacillus</taxon>
    </lineage>
</organism>
<reference evidence="3 5" key="2">
    <citation type="submission" date="2016-10" db="EMBL/GenBank/DDBJ databases">
        <authorList>
            <person name="de Groot N.N."/>
        </authorList>
    </citation>
    <scope>NUCLEOTIDE SEQUENCE [LARGE SCALE GENOMIC DNA]</scope>
    <source>
        <strain evidence="3 5">DSM 2895</strain>
    </source>
</reference>
<evidence type="ECO:0000259" key="1">
    <source>
        <dbReference type="PROSITE" id="PS50943"/>
    </source>
</evidence>
<dbReference type="Proteomes" id="UP000037269">
    <property type="component" value="Unassembled WGS sequence"/>
</dbReference>
<dbReference type="PROSITE" id="PS50943">
    <property type="entry name" value="HTH_CROC1"/>
    <property type="match status" value="1"/>
</dbReference>
<dbReference type="EMBL" id="FNED01000009">
    <property type="protein sequence ID" value="SDI95287.1"/>
    <property type="molecule type" value="Genomic_DNA"/>
</dbReference>
<dbReference type="OrthoDB" id="2666533at2"/>
<accession>A0A0D1XZE6</accession>
<proteinExistence type="predicted"/>
<dbReference type="CDD" id="cd00093">
    <property type="entry name" value="HTH_XRE"/>
    <property type="match status" value="1"/>
</dbReference>
<keyword evidence="4" id="KW-1185">Reference proteome</keyword>
<name>A0A0D1XZE6_ANEMI</name>